<reference evidence="1" key="1">
    <citation type="submission" date="2022-07" db="EMBL/GenBank/DDBJ databases">
        <title>Phylogenomic reconstructions and comparative analyses of Kickxellomycotina fungi.</title>
        <authorList>
            <person name="Reynolds N.K."/>
            <person name="Stajich J.E."/>
            <person name="Barry K."/>
            <person name="Grigoriev I.V."/>
            <person name="Crous P."/>
            <person name="Smith M.E."/>
        </authorList>
    </citation>
    <scope>NUCLEOTIDE SEQUENCE</scope>
    <source>
        <strain evidence="1">NBRC 100468</strain>
    </source>
</reference>
<dbReference type="Proteomes" id="UP001150538">
    <property type="component" value="Unassembled WGS sequence"/>
</dbReference>
<accession>A0A9W8DM64</accession>
<evidence type="ECO:0000313" key="1">
    <source>
        <dbReference type="EMBL" id="KAJ1916128.1"/>
    </source>
</evidence>
<sequence length="316" mass="35593">MSDLTDLALALDPYTSPPSSTGNISNNNDGAVVNTDTATTTVVVASVDFTAHPSNNEGLAILKQQFLDIYKSLCDQQSDLDDHLRNYADHVSSVLFKLACVHIFEKITSFGDKSLILRLIRCGERLIDSAISFARLTIRATEILPGSGSYDKEWYCQVIYNGLKYYCGQTMLLGAYLFWSTVFPGIKFSEQFVSTLTNIDHASKLYLKLFELFKIEDEVYGDDSLFAAASKTAFDNVIKKCGIIKKISHFVSEKEYLQQMCMEEDDDDDSAYDKDFKPCPKDLLDWVEDLKGAGEFSYTSIEHYLQMQDCFISHSK</sequence>
<dbReference type="EMBL" id="JANBPU010000114">
    <property type="protein sequence ID" value="KAJ1916128.1"/>
    <property type="molecule type" value="Genomic_DNA"/>
</dbReference>
<evidence type="ECO:0000313" key="2">
    <source>
        <dbReference type="Proteomes" id="UP001150538"/>
    </source>
</evidence>
<organism evidence="1 2">
    <name type="scientific">Mycoemilia scoparia</name>
    <dbReference type="NCBI Taxonomy" id="417184"/>
    <lineage>
        <taxon>Eukaryota</taxon>
        <taxon>Fungi</taxon>
        <taxon>Fungi incertae sedis</taxon>
        <taxon>Zoopagomycota</taxon>
        <taxon>Kickxellomycotina</taxon>
        <taxon>Kickxellomycetes</taxon>
        <taxon>Kickxellales</taxon>
        <taxon>Kickxellaceae</taxon>
        <taxon>Mycoemilia</taxon>
    </lineage>
</organism>
<keyword evidence="2" id="KW-1185">Reference proteome</keyword>
<dbReference type="AlphaFoldDB" id="A0A9W8DM64"/>
<name>A0A9W8DM64_9FUNG</name>
<gene>
    <name evidence="1" type="ORF">H4219_003964</name>
</gene>
<protein>
    <submittedName>
        <fullName evidence="1">Uncharacterized protein</fullName>
    </submittedName>
</protein>
<comment type="caution">
    <text evidence="1">The sequence shown here is derived from an EMBL/GenBank/DDBJ whole genome shotgun (WGS) entry which is preliminary data.</text>
</comment>
<proteinExistence type="predicted"/>